<dbReference type="EMBL" id="JBHULS010000007">
    <property type="protein sequence ID" value="MFD2552547.1"/>
    <property type="molecule type" value="Genomic_DNA"/>
</dbReference>
<feature type="domain" description="GSCFA" evidence="1">
    <location>
        <begin position="21"/>
        <end position="262"/>
    </location>
</feature>
<dbReference type="InterPro" id="IPR036514">
    <property type="entry name" value="SGNH_hydro_sf"/>
</dbReference>
<dbReference type="PROSITE" id="PS51257">
    <property type="entry name" value="PROKAR_LIPOPROTEIN"/>
    <property type="match status" value="1"/>
</dbReference>
<keyword evidence="3" id="KW-1185">Reference proteome</keyword>
<dbReference type="RefSeq" id="WP_376894858.1">
    <property type="nucleotide sequence ID" value="NZ_JBHULS010000007.1"/>
</dbReference>
<dbReference type="CDD" id="cd00229">
    <property type="entry name" value="SGNH_hydrolase"/>
    <property type="match status" value="1"/>
</dbReference>
<dbReference type="Pfam" id="PF08885">
    <property type="entry name" value="GSCFA"/>
    <property type="match status" value="1"/>
</dbReference>
<evidence type="ECO:0000313" key="3">
    <source>
        <dbReference type="Proteomes" id="UP001597472"/>
    </source>
</evidence>
<evidence type="ECO:0000259" key="1">
    <source>
        <dbReference type="Pfam" id="PF08885"/>
    </source>
</evidence>
<organism evidence="2 3">
    <name type="scientific">Bizionia sediminis</name>
    <dbReference type="NCBI Taxonomy" id="1737064"/>
    <lineage>
        <taxon>Bacteria</taxon>
        <taxon>Pseudomonadati</taxon>
        <taxon>Bacteroidota</taxon>
        <taxon>Flavobacteriia</taxon>
        <taxon>Flavobacteriales</taxon>
        <taxon>Flavobacteriaceae</taxon>
        <taxon>Bizionia</taxon>
    </lineage>
</organism>
<protein>
    <submittedName>
        <fullName evidence="2">GSCFA domain-containing protein</fullName>
        <ecNumber evidence="2">3.1.-.-</ecNumber>
    </submittedName>
</protein>
<sequence length="320" mass="36527">MKLQTKVPIKPQQNTIDYQAQVLLLGSCFVENMGHLLAQYQFKTTQNPFGVLFHPLAIQHLVSRAVNNEKFTITDVFEHNSRWQSFQAHSSLSATDSGTCVGLLNKALHRTHVALKAASHIIVTFGTAWVYNHIETNNVVANCHKVPQKHFKKELLSVAAIQNTIQNMVTAINTINPLATIVFTVSPVRHLKDGFIENTQSKAHLFAAIHQFLKDAPAQSKNYYHYFPAYEIMMDELRDYRFYEPDMIHPNTTAIAYIWNAFKTAWISETAWPTMDLVASIQKGLQHKPFNPASEAHQAFLKKLQAQQRDLKEKFPHMTF</sequence>
<dbReference type="GO" id="GO:0016787">
    <property type="term" value="F:hydrolase activity"/>
    <property type="evidence" value="ECO:0007669"/>
    <property type="project" value="UniProtKB-KW"/>
</dbReference>
<dbReference type="SUPFAM" id="SSF52266">
    <property type="entry name" value="SGNH hydrolase"/>
    <property type="match status" value="1"/>
</dbReference>
<accession>A0ABW5KU90</accession>
<proteinExistence type="predicted"/>
<dbReference type="Gene3D" id="3.40.50.1110">
    <property type="entry name" value="SGNH hydrolase"/>
    <property type="match status" value="1"/>
</dbReference>
<dbReference type="EC" id="3.1.-.-" evidence="2"/>
<keyword evidence="2" id="KW-0378">Hydrolase</keyword>
<comment type="caution">
    <text evidence="2">The sequence shown here is derived from an EMBL/GenBank/DDBJ whole genome shotgun (WGS) entry which is preliminary data.</text>
</comment>
<evidence type="ECO:0000313" key="2">
    <source>
        <dbReference type="EMBL" id="MFD2552547.1"/>
    </source>
</evidence>
<reference evidence="3" key="1">
    <citation type="journal article" date="2019" name="Int. J. Syst. Evol. Microbiol.">
        <title>The Global Catalogue of Microorganisms (GCM) 10K type strain sequencing project: providing services to taxonomists for standard genome sequencing and annotation.</title>
        <authorList>
            <consortium name="The Broad Institute Genomics Platform"/>
            <consortium name="The Broad Institute Genome Sequencing Center for Infectious Disease"/>
            <person name="Wu L."/>
            <person name="Ma J."/>
        </authorList>
    </citation>
    <scope>NUCLEOTIDE SEQUENCE [LARGE SCALE GENOMIC DNA]</scope>
    <source>
        <strain evidence="3">KCTC 42587</strain>
    </source>
</reference>
<name>A0ABW5KU90_9FLAO</name>
<gene>
    <name evidence="2" type="ORF">ACFSQP_12060</name>
</gene>
<dbReference type="InterPro" id="IPR014982">
    <property type="entry name" value="GSCFA"/>
</dbReference>
<dbReference type="Proteomes" id="UP001597472">
    <property type="component" value="Unassembled WGS sequence"/>
</dbReference>